<evidence type="ECO:0000256" key="1">
    <source>
        <dbReference type="PROSITE-ProRule" id="PRU00339"/>
    </source>
</evidence>
<dbReference type="GO" id="GO:0009116">
    <property type="term" value="P:nucleoside metabolic process"/>
    <property type="evidence" value="ECO:0007669"/>
    <property type="project" value="InterPro"/>
</dbReference>
<dbReference type="Pfam" id="PF13374">
    <property type="entry name" value="TPR_10"/>
    <property type="match status" value="3"/>
</dbReference>
<dbReference type="InterPro" id="IPR002182">
    <property type="entry name" value="NB-ARC"/>
</dbReference>
<dbReference type="Gene3D" id="3.40.50.1580">
    <property type="entry name" value="Nucleoside phosphorylase domain"/>
    <property type="match status" value="1"/>
</dbReference>
<proteinExistence type="predicted"/>
<organism evidence="4 5">
    <name type="scientific">Aspergillus turcosus</name>
    <dbReference type="NCBI Taxonomy" id="1245748"/>
    <lineage>
        <taxon>Eukaryota</taxon>
        <taxon>Fungi</taxon>
        <taxon>Dikarya</taxon>
        <taxon>Ascomycota</taxon>
        <taxon>Pezizomycotina</taxon>
        <taxon>Eurotiomycetes</taxon>
        <taxon>Eurotiomycetidae</taxon>
        <taxon>Eurotiales</taxon>
        <taxon>Aspergillaceae</taxon>
        <taxon>Aspergillus</taxon>
        <taxon>Aspergillus subgen. Fumigati</taxon>
    </lineage>
</organism>
<dbReference type="SUPFAM" id="SSF52540">
    <property type="entry name" value="P-loop containing nucleoside triphosphate hydrolases"/>
    <property type="match status" value="1"/>
</dbReference>
<dbReference type="Gene3D" id="3.40.50.300">
    <property type="entry name" value="P-loop containing nucleotide triphosphate hydrolases"/>
    <property type="match status" value="1"/>
</dbReference>
<feature type="repeat" description="TPR" evidence="1">
    <location>
        <begin position="1315"/>
        <end position="1348"/>
    </location>
</feature>
<feature type="repeat" description="TPR" evidence="1">
    <location>
        <begin position="1021"/>
        <end position="1054"/>
    </location>
</feature>
<sequence length="1386" mass="157079">MHKMGPSQQNHHYIPRFILRKFAPEDQPPAGPTLPPVTGSRKRNRNTTSRRDFLVNKIDLEKSVLTQRPVSTELALVDMYRDPGFDDNPYHLERKLSQLEGQAGNILKRAYEKFAEGSSLEVIRIEFDQLRKFLFLMKYRNTGMFERYNHDHVDNYNTDDRERMLRYMESKGFRKPRDVWFDNLRHLLDLVMDPGKGWRDTLQTQMYPDDAAMFDHHLHHSFMAFCRPELPEDEFLLTQNAFSIYEDYTVGWICALPVEAATAKAMLDRKHPRLPSPPNDNNSYTLGEIDGHNIVIACLPTGVHGTTSAAAAAAQMLMTFTGIRIGLMVGIGGGVPSEEVDIRLGDVVVSKPGGGFGGVIQYDYGKTTADGKVQRTGTLNMPPHVLLTAVANLESEHMMGESQIPQILEEMVARFPSMAGFTYPGQEHDRLFEAEGDSLVPRPNRSTSSPGIHYGLIASGNQVMKNAHTRDRLARDLGIMCFEMEAAGLMNHFPCLVIRGVSDYCDYHKNDLWQRYAAAVAAAYAREVLSIMPVIQVERTLKARDALDALLRAEEEKRFHVPFNINDMPAVHHFVGRESDLLELWSSLQPSSSPDVRKVVILQGLGGIGKTQLAIQFARRYKNEFSAVFWLNGRNWETLVRSLASYLPRIPEFKEAHMPRDDEEVERNAKEVLNWLAIERNSRWLLIFDNVDHYSASDTAEAEEYDLKKSFPPADHGSIIVTTRFAQLTELGKSQPVQKLGQADAIQLLVNSAGLTGTPVDVDEDIKSLAQRLDGLPLATVIAGAFIRHTGVSLSHYLHHYEQSWHSIQSNSTPLRDYSNGNMLTTWMITFQEIQKRSEPAAKLLHLLAHFDNYDIWYELIRCGLEMRHHPDWFHQTVVDEIVFLTTIRILVDFSLIDLRRDKGSYSMHPVVQDWCRMGTGVENQDEFRTIALNSTGAAVPNSTERDYWLLQQRLLPHAKNSVLMLQSEWSVPQDEQTLQAINKLGLLYNDQGMLKEAEKLHQYALRGKEATLGLDHLSTMETVNQLGNVYADQGRLKEAETMYQRALAGRQKLLGADHTLTLQTMNNLGTVYWHENRLTEAESIYQRTLAVKEQLLGVDNVSTLNTMNNLGLVFADQGKLEDAELMYERTLAGREKILGLNHTSTLQTVSNLGVVYKNQGRLKESETMYKRALSGKEEALGPDHTSTLETVGNLGLLYFLQGQCDQSEQLYHRALAGFEKAVGTEHAFALHTVNNLGLLYKRQGRLQEAGEMYRRAFDGFKRTLGSDHMFTLESLNNIGVLLTDQGRLEEAEVALQRAWLGRKTALGPEHRSTLTTMYNLGRLYQDQGKTKQAESLYLRVLEGRERTLGPDHEDTLQVSKALRLAMEKSKTRKRDVVKALFRKSA</sequence>
<dbReference type="Pfam" id="PF14022">
    <property type="entry name" value="DUF4238"/>
    <property type="match status" value="1"/>
</dbReference>
<accession>A0A3R7LU37</accession>
<dbReference type="GO" id="GO:0043531">
    <property type="term" value="F:ADP binding"/>
    <property type="evidence" value="ECO:0007669"/>
    <property type="project" value="InterPro"/>
</dbReference>
<evidence type="ECO:0000256" key="2">
    <source>
        <dbReference type="SAM" id="MobiDB-lite"/>
    </source>
</evidence>
<name>A0A3R7LU37_9EURO</name>
<feature type="compositionally biased region" description="Pro residues" evidence="2">
    <location>
        <begin position="26"/>
        <end position="35"/>
    </location>
</feature>
<gene>
    <name evidence="4" type="ORF">CFD26_100188</name>
</gene>
<dbReference type="Gene3D" id="1.25.40.10">
    <property type="entry name" value="Tetratricopeptide repeat domain"/>
    <property type="match status" value="3"/>
</dbReference>
<dbReference type="InterPro" id="IPR011990">
    <property type="entry name" value="TPR-like_helical_dom_sf"/>
</dbReference>
<keyword evidence="1" id="KW-0802">TPR repeat</keyword>
<reference evidence="4 5" key="1">
    <citation type="submission" date="2018-08" db="EMBL/GenBank/DDBJ databases">
        <title>Draft genome sequences of two Aspergillus turcosus clinical strains isolated from bronchoalveolar lavage fluid: one azole-susceptible and the other azole-resistant.</title>
        <authorList>
            <person name="Parent-Michaud M."/>
            <person name="Dufresne P.J."/>
            <person name="Fournier E."/>
            <person name="Martineau C."/>
            <person name="Moreira S."/>
            <person name="Perkins V."/>
            <person name="De Repentigny L."/>
            <person name="Dufresne S.F."/>
        </authorList>
    </citation>
    <scope>NUCLEOTIDE SEQUENCE [LARGE SCALE GENOMIC DNA]</scope>
    <source>
        <strain evidence="4">HMR AF 1038</strain>
    </source>
</reference>
<dbReference type="GO" id="GO:0003824">
    <property type="term" value="F:catalytic activity"/>
    <property type="evidence" value="ECO:0007669"/>
    <property type="project" value="InterPro"/>
</dbReference>
<protein>
    <recommendedName>
        <fullName evidence="3">NB-ARC domain-containing protein</fullName>
    </recommendedName>
</protein>
<dbReference type="InterPro" id="IPR027417">
    <property type="entry name" value="P-loop_NTPase"/>
</dbReference>
<dbReference type="Pfam" id="PF13424">
    <property type="entry name" value="TPR_12"/>
    <property type="match status" value="3"/>
</dbReference>
<dbReference type="Proteomes" id="UP000215289">
    <property type="component" value="Unassembled WGS sequence"/>
</dbReference>
<dbReference type="InterPro" id="IPR019734">
    <property type="entry name" value="TPR_rpt"/>
</dbReference>
<evidence type="ECO:0000313" key="4">
    <source>
        <dbReference type="EMBL" id="RLL93615.1"/>
    </source>
</evidence>
<dbReference type="InterPro" id="IPR025332">
    <property type="entry name" value="DUF4238"/>
</dbReference>
<feature type="domain" description="NB-ARC" evidence="3">
    <location>
        <begin position="580"/>
        <end position="747"/>
    </location>
</feature>
<dbReference type="Pfam" id="PF00931">
    <property type="entry name" value="NB-ARC"/>
    <property type="match status" value="1"/>
</dbReference>
<comment type="caution">
    <text evidence="4">The sequence shown here is derived from an EMBL/GenBank/DDBJ whole genome shotgun (WGS) entry which is preliminary data.</text>
</comment>
<dbReference type="SUPFAM" id="SSF53167">
    <property type="entry name" value="Purine and uridine phosphorylases"/>
    <property type="match status" value="1"/>
</dbReference>
<dbReference type="EMBL" id="NIDN02000285">
    <property type="protein sequence ID" value="RLL93615.1"/>
    <property type="molecule type" value="Genomic_DNA"/>
</dbReference>
<dbReference type="OrthoDB" id="1658288at2759"/>
<dbReference type="PROSITE" id="PS50005">
    <property type="entry name" value="TPR"/>
    <property type="match status" value="3"/>
</dbReference>
<dbReference type="InterPro" id="IPR053137">
    <property type="entry name" value="NLR-like"/>
</dbReference>
<dbReference type="PANTHER" id="PTHR46082">
    <property type="entry name" value="ATP/GTP-BINDING PROTEIN-RELATED"/>
    <property type="match status" value="1"/>
</dbReference>
<evidence type="ECO:0000259" key="3">
    <source>
        <dbReference type="Pfam" id="PF00931"/>
    </source>
</evidence>
<dbReference type="SMART" id="SM00028">
    <property type="entry name" value="TPR"/>
    <property type="match status" value="9"/>
</dbReference>
<dbReference type="STRING" id="1245748.A0A3R7LU37"/>
<feature type="region of interest" description="Disordered" evidence="2">
    <location>
        <begin position="24"/>
        <end position="50"/>
    </location>
</feature>
<feature type="repeat" description="TPR" evidence="1">
    <location>
        <begin position="1063"/>
        <end position="1096"/>
    </location>
</feature>
<dbReference type="PANTHER" id="PTHR46082:SF6">
    <property type="entry name" value="AAA+ ATPASE DOMAIN-CONTAINING PROTEIN-RELATED"/>
    <property type="match status" value="1"/>
</dbReference>
<dbReference type="InterPro" id="IPR035994">
    <property type="entry name" value="Nucleoside_phosphorylase_sf"/>
</dbReference>
<evidence type="ECO:0000313" key="5">
    <source>
        <dbReference type="Proteomes" id="UP000215289"/>
    </source>
</evidence>
<keyword evidence="5" id="KW-1185">Reference proteome</keyword>
<dbReference type="SUPFAM" id="SSF48452">
    <property type="entry name" value="TPR-like"/>
    <property type="match status" value="3"/>
</dbReference>
<dbReference type="PRINTS" id="PR00364">
    <property type="entry name" value="DISEASERSIST"/>
</dbReference>